<evidence type="ECO:0000313" key="3">
    <source>
        <dbReference type="Proteomes" id="UP000005234"/>
    </source>
</evidence>
<dbReference type="RefSeq" id="WP_014402327.1">
    <property type="nucleotide sequence ID" value="NC_017033.1"/>
</dbReference>
<dbReference type="Gene3D" id="3.60.15.10">
    <property type="entry name" value="Ribonuclease Z/Hydroxyacylglutathione hydrolase-like"/>
    <property type="match status" value="1"/>
</dbReference>
<keyword evidence="3" id="KW-1185">Reference proteome</keyword>
<dbReference type="InterPro" id="IPR036866">
    <property type="entry name" value="RibonucZ/Hydroxyglut_hydro"/>
</dbReference>
<feature type="domain" description="Metallo-beta-lactamase" evidence="1">
    <location>
        <begin position="35"/>
        <end position="239"/>
    </location>
</feature>
<dbReference type="PANTHER" id="PTHR42951:SF22">
    <property type="entry name" value="METALLO BETA-LACTAMASE SUPERFAMILY LIPOPROTEIN"/>
    <property type="match status" value="1"/>
</dbReference>
<dbReference type="Pfam" id="PF00753">
    <property type="entry name" value="Lactamase_B"/>
    <property type="match status" value="1"/>
</dbReference>
<reference evidence="2" key="1">
    <citation type="submission" date="2012-02" db="EMBL/GenBank/DDBJ databases">
        <title>The complete genome of Frateuria aurantia DSM 6220.</title>
        <authorList>
            <consortium name="US DOE Joint Genome Institute (JGI-PGF)"/>
            <person name="Lucas S."/>
            <person name="Copeland A."/>
            <person name="Lapidus A."/>
            <person name="Glavina del Rio T."/>
            <person name="Dalin E."/>
            <person name="Tice H."/>
            <person name="Bruce D."/>
            <person name="Goodwin L."/>
            <person name="Pitluck S."/>
            <person name="Peters L."/>
            <person name="Ovchinnikova G."/>
            <person name="Teshima H."/>
            <person name="Kyrpides N."/>
            <person name="Mavromatis K."/>
            <person name="Ivanova N."/>
            <person name="Brettin T."/>
            <person name="Detter J.C."/>
            <person name="Han C."/>
            <person name="Larimer F."/>
            <person name="Land M."/>
            <person name="Hauser L."/>
            <person name="Markowitz V."/>
            <person name="Cheng J.-F."/>
            <person name="Hugenholtz P."/>
            <person name="Woyke T."/>
            <person name="Wu D."/>
            <person name="Brambilla E."/>
            <person name="Klenk H.-P."/>
            <person name="Eisen J.A."/>
        </authorList>
    </citation>
    <scope>NUCLEOTIDE SEQUENCE</scope>
    <source>
        <strain evidence="2">DSM 6220</strain>
    </source>
</reference>
<dbReference type="PANTHER" id="PTHR42951">
    <property type="entry name" value="METALLO-BETA-LACTAMASE DOMAIN-CONTAINING"/>
    <property type="match status" value="1"/>
</dbReference>
<dbReference type="InterPro" id="IPR037482">
    <property type="entry name" value="ST1585_MBL-fold"/>
</dbReference>
<name>H8L0R6_FRAAD</name>
<dbReference type="GO" id="GO:0016787">
    <property type="term" value="F:hydrolase activity"/>
    <property type="evidence" value="ECO:0007669"/>
    <property type="project" value="UniProtKB-KW"/>
</dbReference>
<dbReference type="AlphaFoldDB" id="H8L0R6"/>
<accession>H8L0R6</accession>
<dbReference type="InterPro" id="IPR001279">
    <property type="entry name" value="Metallo-B-lactamas"/>
</dbReference>
<keyword evidence="2" id="KW-0378">Hydrolase</keyword>
<evidence type="ECO:0000259" key="1">
    <source>
        <dbReference type="SMART" id="SM00849"/>
    </source>
</evidence>
<dbReference type="OrthoDB" id="9802991at2"/>
<dbReference type="EMBL" id="CP003350">
    <property type="protein sequence ID" value="AFC85321.1"/>
    <property type="molecule type" value="Genomic_DNA"/>
</dbReference>
<dbReference type="SMART" id="SM00849">
    <property type="entry name" value="Lactamase_B"/>
    <property type="match status" value="1"/>
</dbReference>
<dbReference type="CDD" id="cd07726">
    <property type="entry name" value="ST1585-like_MBL-fold"/>
    <property type="match status" value="1"/>
</dbReference>
<gene>
    <name evidence="2" type="ordered locus">Fraau_0850</name>
</gene>
<dbReference type="KEGG" id="fau:Fraau_0850"/>
<dbReference type="HOGENOM" id="CLU_061385_1_0_6"/>
<protein>
    <submittedName>
        <fullName evidence="2">Zn-dependent hydrolase, glyoxylase</fullName>
    </submittedName>
</protein>
<dbReference type="InterPro" id="IPR050855">
    <property type="entry name" value="NDM-1-like"/>
</dbReference>
<dbReference type="STRING" id="767434.Fraau_0850"/>
<proteinExistence type="predicted"/>
<dbReference type="Proteomes" id="UP000005234">
    <property type="component" value="Chromosome"/>
</dbReference>
<organism evidence="2 3">
    <name type="scientific">Frateuria aurantia (strain ATCC 33424 / DSM 6220 / KCTC 2777 / LMG 1558 / NBRC 3245 / NCIMB 13370)</name>
    <name type="common">Acetobacter aurantius</name>
    <dbReference type="NCBI Taxonomy" id="767434"/>
    <lineage>
        <taxon>Bacteria</taxon>
        <taxon>Pseudomonadati</taxon>
        <taxon>Pseudomonadota</taxon>
        <taxon>Gammaproteobacteria</taxon>
        <taxon>Lysobacterales</taxon>
        <taxon>Rhodanobacteraceae</taxon>
        <taxon>Frateuria</taxon>
    </lineage>
</organism>
<dbReference type="eggNOG" id="COG0491">
    <property type="taxonomic scope" value="Bacteria"/>
</dbReference>
<dbReference type="SUPFAM" id="SSF56281">
    <property type="entry name" value="Metallo-hydrolase/oxidoreductase"/>
    <property type="match status" value="1"/>
</dbReference>
<evidence type="ECO:0000313" key="2">
    <source>
        <dbReference type="EMBL" id="AFC85321.1"/>
    </source>
</evidence>
<sequence length="328" mass="36004">MSQSLPFVTPDPVTCQPLGDGTLLIDTGFVRPGFDGAYLLVEGGRAAFVDCGTAHSVPRLLATLAAQGLQPTDVEALILTHIHLDHAGGAGQLLQHLPHAQLLVHPRGARHMADPSKLWAGASAVYGEEVMRRDYGELLPIPAERIIEAGEGHRFSLAGRELHFLDTPGHARHHLSIHDISREQCFTGDTFGLSYREFDTPAGVFILPTTTPVQFDPRALHASIDRIMALQPRRLLLTHYGPVTAQPELTAQLHRLIDAMVTLAQDQAQLGGEERHMRLVQGLACLYRHALDQHGWHGDEVEFMRLLGNDIELNAQGLGIWLDQSPTH</sequence>